<gene>
    <name evidence="1" type="ORF">FCALED_LOCUS12245</name>
</gene>
<evidence type="ECO:0000313" key="1">
    <source>
        <dbReference type="EMBL" id="CAG8675800.1"/>
    </source>
</evidence>
<dbReference type="SUPFAM" id="SSF56112">
    <property type="entry name" value="Protein kinase-like (PK-like)"/>
    <property type="match status" value="1"/>
</dbReference>
<protein>
    <submittedName>
        <fullName evidence="1">912_t:CDS:1</fullName>
    </submittedName>
</protein>
<comment type="caution">
    <text evidence="1">The sequence shown here is derived from an EMBL/GenBank/DDBJ whole genome shotgun (WGS) entry which is preliminary data.</text>
</comment>
<feature type="non-terminal residue" evidence="1">
    <location>
        <position position="1"/>
    </location>
</feature>
<sequence length="410" mass="47123">SHNECDTQEFKVLSVKLQCCDIPYHESQDFKFFSAIGSGRSASVYAAYWKSTQTKFAIKKFAEGSTKEVILNEFRSIVLGITSCSSPFKFETANKTVSQQAILNGEREISISTTNSAFVKLYQKCWEHEPDLRPDIGQVISELNSIDSKSHCNTIENYESEITVEDDFSGCDADEEGHQKQLDKTIKKCNMDIFNYIGESTDTDDISHKLVHIYTNFPLTDEEVIKDENEMDLDTSSRDILLDRDGKEPYTKEIIRFSSDYVKKEVTEKLEENIRNKLRTETYLSLESGISNSLLSISFEQIAHWVLRDGGSFKTRSLGFNGVEENFTIHRQSETLDFLKMTIVNNHPIKMIGLRGESASDDFKFYFVILGHLYDNYKKQDFHTSDDTLAQNTPLWIRFRVNQYALKIDL</sequence>
<organism evidence="1 2">
    <name type="scientific">Funneliformis caledonium</name>
    <dbReference type="NCBI Taxonomy" id="1117310"/>
    <lineage>
        <taxon>Eukaryota</taxon>
        <taxon>Fungi</taxon>
        <taxon>Fungi incertae sedis</taxon>
        <taxon>Mucoromycota</taxon>
        <taxon>Glomeromycotina</taxon>
        <taxon>Glomeromycetes</taxon>
        <taxon>Glomerales</taxon>
        <taxon>Glomeraceae</taxon>
        <taxon>Funneliformis</taxon>
    </lineage>
</organism>
<dbReference type="Proteomes" id="UP000789570">
    <property type="component" value="Unassembled WGS sequence"/>
</dbReference>
<dbReference type="InterPro" id="IPR052980">
    <property type="entry name" value="Crinkler_effector"/>
</dbReference>
<dbReference type="PANTHER" id="PTHR33129:SF1">
    <property type="entry name" value="ATP-BINDING PROTEIN"/>
    <property type="match status" value="1"/>
</dbReference>
<dbReference type="EMBL" id="CAJVPQ010005797">
    <property type="protein sequence ID" value="CAG8675800.1"/>
    <property type="molecule type" value="Genomic_DNA"/>
</dbReference>
<dbReference type="AlphaFoldDB" id="A0A9N9EI35"/>
<dbReference type="OrthoDB" id="19861at2759"/>
<dbReference type="InterPro" id="IPR011009">
    <property type="entry name" value="Kinase-like_dom_sf"/>
</dbReference>
<evidence type="ECO:0000313" key="2">
    <source>
        <dbReference type="Proteomes" id="UP000789570"/>
    </source>
</evidence>
<dbReference type="PANTHER" id="PTHR33129">
    <property type="entry name" value="PROTEIN KINASE DOMAIN-CONTAINING PROTEIN-RELATED"/>
    <property type="match status" value="1"/>
</dbReference>
<name>A0A9N9EI35_9GLOM</name>
<reference evidence="1" key="1">
    <citation type="submission" date="2021-06" db="EMBL/GenBank/DDBJ databases">
        <authorList>
            <person name="Kallberg Y."/>
            <person name="Tangrot J."/>
            <person name="Rosling A."/>
        </authorList>
    </citation>
    <scope>NUCLEOTIDE SEQUENCE</scope>
    <source>
        <strain evidence="1">UK204</strain>
    </source>
</reference>
<keyword evidence="2" id="KW-1185">Reference proteome</keyword>
<dbReference type="Gene3D" id="1.10.510.10">
    <property type="entry name" value="Transferase(Phosphotransferase) domain 1"/>
    <property type="match status" value="1"/>
</dbReference>
<dbReference type="Gene3D" id="3.30.200.20">
    <property type="entry name" value="Phosphorylase Kinase, domain 1"/>
    <property type="match status" value="1"/>
</dbReference>
<accession>A0A9N9EI35</accession>
<proteinExistence type="predicted"/>